<evidence type="ECO:0000256" key="4">
    <source>
        <dbReference type="ARBA" id="ARBA00023136"/>
    </source>
</evidence>
<evidence type="ECO:0000256" key="6">
    <source>
        <dbReference type="SAM" id="SignalP"/>
    </source>
</evidence>
<dbReference type="EMBL" id="CP000096">
    <property type="protein sequence ID" value="ABB23256.1"/>
    <property type="molecule type" value="Genomic_DNA"/>
</dbReference>
<dbReference type="Gene3D" id="1.20.1600.10">
    <property type="entry name" value="Outer membrane efflux proteins (OEP)"/>
    <property type="match status" value="1"/>
</dbReference>
<evidence type="ECO:0000313" key="7">
    <source>
        <dbReference type="EMBL" id="ABB23256.1"/>
    </source>
</evidence>
<dbReference type="InterPro" id="IPR051906">
    <property type="entry name" value="TolC-like"/>
</dbReference>
<dbReference type="SUPFAM" id="SSF56954">
    <property type="entry name" value="Outer membrane efflux proteins (OEP)"/>
    <property type="match status" value="1"/>
</dbReference>
<dbReference type="GO" id="GO:0009279">
    <property type="term" value="C:cell outer membrane"/>
    <property type="evidence" value="ECO:0007669"/>
    <property type="project" value="UniProtKB-SubCell"/>
</dbReference>
<accession>Q3B5X5</accession>
<evidence type="ECO:0000256" key="3">
    <source>
        <dbReference type="ARBA" id="ARBA00022692"/>
    </source>
</evidence>
<feature type="chain" id="PRO_5004224184" evidence="6">
    <location>
        <begin position="26"/>
        <end position="609"/>
    </location>
</feature>
<keyword evidence="2" id="KW-1134">Transmembrane beta strand</keyword>
<dbReference type="STRING" id="319225.Plut_0368"/>
<keyword evidence="8" id="KW-1185">Reference proteome</keyword>
<dbReference type="PANTHER" id="PTHR30026">
    <property type="entry name" value="OUTER MEMBRANE PROTEIN TOLC"/>
    <property type="match status" value="1"/>
</dbReference>
<gene>
    <name evidence="7" type="ordered locus">Plut_0368</name>
</gene>
<dbReference type="eggNOG" id="COG1538">
    <property type="taxonomic scope" value="Bacteria"/>
</dbReference>
<dbReference type="PANTHER" id="PTHR30026:SF20">
    <property type="entry name" value="OUTER MEMBRANE PROTEIN TOLC"/>
    <property type="match status" value="1"/>
</dbReference>
<keyword evidence="5" id="KW-0998">Cell outer membrane</keyword>
<keyword evidence="4" id="KW-0472">Membrane</keyword>
<dbReference type="RefSeq" id="WP_011357131.1">
    <property type="nucleotide sequence ID" value="NC_007512.1"/>
</dbReference>
<dbReference type="PROSITE" id="PS51257">
    <property type="entry name" value="PROKAR_LIPOPROTEIN"/>
    <property type="match status" value="1"/>
</dbReference>
<dbReference type="OrthoDB" id="9770517at2"/>
<name>Q3B5X5_CHLL3</name>
<dbReference type="GO" id="GO:0015288">
    <property type="term" value="F:porin activity"/>
    <property type="evidence" value="ECO:0007669"/>
    <property type="project" value="TreeGrafter"/>
</dbReference>
<dbReference type="Proteomes" id="UP000002709">
    <property type="component" value="Chromosome"/>
</dbReference>
<proteinExistence type="predicted"/>
<reference evidence="8" key="1">
    <citation type="submission" date="2005-08" db="EMBL/GenBank/DDBJ databases">
        <title>Complete sequence of Pelodictyon luteolum DSM 273.</title>
        <authorList>
            <consortium name="US DOE Joint Genome Institute"/>
            <person name="Copeland A."/>
            <person name="Lucas S."/>
            <person name="Lapidus A."/>
            <person name="Barry K."/>
            <person name="Detter J.C."/>
            <person name="Glavina T."/>
            <person name="Hammon N."/>
            <person name="Israni S."/>
            <person name="Pitluck S."/>
            <person name="Bryant D."/>
            <person name="Schmutz J."/>
            <person name="Larimer F."/>
            <person name="Land M."/>
            <person name="Kyrpides N."/>
            <person name="Ivanova N."/>
            <person name="Richardson P."/>
        </authorList>
    </citation>
    <scope>NUCLEOTIDE SEQUENCE [LARGE SCALE GENOMIC DNA]</scope>
    <source>
        <strain evidence="8">DSM 273 / BCRC 81028 / 2530</strain>
    </source>
</reference>
<evidence type="ECO:0000256" key="5">
    <source>
        <dbReference type="ARBA" id="ARBA00023237"/>
    </source>
</evidence>
<dbReference type="GO" id="GO:0015562">
    <property type="term" value="F:efflux transmembrane transporter activity"/>
    <property type="evidence" value="ECO:0007669"/>
    <property type="project" value="InterPro"/>
</dbReference>
<sequence>MMVNPLRHAPMAFLAAVLLLLSSCAVVPKPLDSESNRARLSAGLAETYARQEQLQRSVTLEEAMARAISYNLDSRVRLMQEALAHGELARARWDMLPKLAASAGYSHRSDYPASSSASYSDGEVGAVTLSMSTSQDRDLRTADLSVAWNVLDFGVSYFQAKQQADRQLIWRERRRKSVHNLMQEVRLAYWQAAGAARLRSRAMRVLDASERELGRIRRQRELRLTSGLESLRQEKALLEVMRQMQAILDEFAVAKPRLASLMGLPPGSAFELALVDLPDDGLPGMDVPVEEMERVALKYRPELREAAYEERISALEARKAIARLLPGIELSGSKEYNSNSFAAYPNWWGGGMTVSWNLMNIPSAPQRIKTAKAAKTVAEANSLALAMAVLSQVYVSRQQQIAAIRQYSLARQQWDVDEQMLWYVEAGHSLNALSDRELIQTEANAVKAQLGLYVAYASMERAQGNVYASLGLDPFVDIDARMPVDKLADTIKRASDAWQAGKFSWINEEMGRIEQSRALYHEGMELFRREEYARADSTFSALRALDPFNESARQYAEVLIPARVKRIDKAQSLRHKAMEAQKLQQEGKVEEAKALWTEIITESKEELSK</sequence>
<evidence type="ECO:0000313" key="8">
    <source>
        <dbReference type="Proteomes" id="UP000002709"/>
    </source>
</evidence>
<dbReference type="KEGG" id="plt:Plut_0368"/>
<protein>
    <submittedName>
        <fullName evidence="7">Outer membrane protein-like protein</fullName>
    </submittedName>
</protein>
<evidence type="ECO:0000256" key="1">
    <source>
        <dbReference type="ARBA" id="ARBA00004442"/>
    </source>
</evidence>
<dbReference type="GO" id="GO:1990281">
    <property type="term" value="C:efflux pump complex"/>
    <property type="evidence" value="ECO:0007669"/>
    <property type="project" value="TreeGrafter"/>
</dbReference>
<organism evidence="7 8">
    <name type="scientific">Chlorobium luteolum (strain DSM 273 / BCRC 81028 / 2530)</name>
    <name type="common">Pelodictyon luteolum</name>
    <dbReference type="NCBI Taxonomy" id="319225"/>
    <lineage>
        <taxon>Bacteria</taxon>
        <taxon>Pseudomonadati</taxon>
        <taxon>Chlorobiota</taxon>
        <taxon>Chlorobiia</taxon>
        <taxon>Chlorobiales</taxon>
        <taxon>Chlorobiaceae</taxon>
        <taxon>Chlorobium/Pelodictyon group</taxon>
        <taxon>Pelodictyon</taxon>
    </lineage>
</organism>
<keyword evidence="3" id="KW-0812">Transmembrane</keyword>
<keyword evidence="6" id="KW-0732">Signal</keyword>
<dbReference type="HOGENOM" id="CLU_023283_0_0_10"/>
<evidence type="ECO:0000256" key="2">
    <source>
        <dbReference type="ARBA" id="ARBA00022452"/>
    </source>
</evidence>
<comment type="subcellular location">
    <subcellularLocation>
        <location evidence="1">Cell outer membrane</location>
    </subcellularLocation>
</comment>
<feature type="signal peptide" evidence="6">
    <location>
        <begin position="1"/>
        <end position="25"/>
    </location>
</feature>
<dbReference type="AlphaFoldDB" id="Q3B5X5"/>